<name>A0A7Y3SXP1_9CLOT</name>
<proteinExistence type="predicted"/>
<dbReference type="AlphaFoldDB" id="A0A7Y3SXP1"/>
<dbReference type="Proteomes" id="UP000531659">
    <property type="component" value="Unassembled WGS sequence"/>
</dbReference>
<comment type="caution">
    <text evidence="1">The sequence shown here is derived from an EMBL/GenBank/DDBJ whole genome shotgun (WGS) entry which is preliminary data.</text>
</comment>
<reference evidence="1 2" key="1">
    <citation type="submission" date="2020-05" db="EMBL/GenBank/DDBJ databases">
        <title>Complete genome of Clostridium estertheticum subspecies estertheticum, isolated from Vacuum packed lamb meat from New Zealand imported to Switzerland.</title>
        <authorList>
            <person name="Wambui J."/>
            <person name="Stevens M.J.A."/>
            <person name="Stephan R."/>
        </authorList>
    </citation>
    <scope>NUCLEOTIDE SEQUENCE [LARGE SCALE GENOMIC DNA]</scope>
    <source>
        <strain evidence="1 2">CEST001</strain>
    </source>
</reference>
<evidence type="ECO:0000313" key="2">
    <source>
        <dbReference type="Proteomes" id="UP000531659"/>
    </source>
</evidence>
<accession>A0A7Y3SXP1</accession>
<dbReference type="GeneID" id="83592873"/>
<evidence type="ECO:0000313" key="1">
    <source>
        <dbReference type="EMBL" id="NNU77274.1"/>
    </source>
</evidence>
<gene>
    <name evidence="1" type="ORF">HLQ16_15165</name>
</gene>
<sequence length="102" mass="11806">MLEIDDKALNYVQGKKLCFVVSVENTPVECDCSNCHTNIKTLKTKVLYETEVLDKEYYDIYEYKGVKVFILKELKIASNIIVYQKTKIPFIQQRFGTKGITA</sequence>
<protein>
    <submittedName>
        <fullName evidence="1">Uncharacterized protein</fullName>
    </submittedName>
</protein>
<dbReference type="EMBL" id="JABEYB010000011">
    <property type="protein sequence ID" value="NNU77274.1"/>
    <property type="molecule type" value="Genomic_DNA"/>
</dbReference>
<organism evidence="1 2">
    <name type="scientific">Clostridium estertheticum</name>
    <dbReference type="NCBI Taxonomy" id="238834"/>
    <lineage>
        <taxon>Bacteria</taxon>
        <taxon>Bacillati</taxon>
        <taxon>Bacillota</taxon>
        <taxon>Clostridia</taxon>
        <taxon>Eubacteriales</taxon>
        <taxon>Clostridiaceae</taxon>
        <taxon>Clostridium</taxon>
    </lineage>
</organism>
<dbReference type="RefSeq" id="WP_171297921.1">
    <property type="nucleotide sequence ID" value="NZ_CP077615.1"/>
</dbReference>